<dbReference type="OrthoDB" id="570664at2"/>
<dbReference type="AlphaFoldDB" id="A0A317MUB6"/>
<dbReference type="SUPFAM" id="SSF55920">
    <property type="entry name" value="Creatinase/aminopeptidase"/>
    <property type="match status" value="1"/>
</dbReference>
<keyword evidence="3" id="KW-1185">Reference proteome</keyword>
<dbReference type="Gene3D" id="3.90.230.10">
    <property type="entry name" value="Creatinase/methionine aminopeptidase superfamily"/>
    <property type="match status" value="1"/>
</dbReference>
<gene>
    <name evidence="2" type="ORF">C7443_10630</name>
</gene>
<reference evidence="2 3" key="1">
    <citation type="submission" date="2018-05" db="EMBL/GenBank/DDBJ databases">
        <title>Genomic Encyclopedia of Type Strains, Phase IV (KMG-IV): sequencing the most valuable type-strain genomes for metagenomic binning, comparative biology and taxonomic classification.</title>
        <authorList>
            <person name="Goeker M."/>
        </authorList>
    </citation>
    <scope>NUCLEOTIDE SEQUENCE [LARGE SCALE GENOMIC DNA]</scope>
    <source>
        <strain evidence="2 3">DSM 23606</strain>
    </source>
</reference>
<dbReference type="InterPro" id="IPR000994">
    <property type="entry name" value="Pept_M24"/>
</dbReference>
<dbReference type="Pfam" id="PF00557">
    <property type="entry name" value="Peptidase_M24"/>
    <property type="match status" value="1"/>
</dbReference>
<organism evidence="2 3">
    <name type="scientific">Plasticicumulans acidivorans</name>
    <dbReference type="NCBI Taxonomy" id="886464"/>
    <lineage>
        <taxon>Bacteria</taxon>
        <taxon>Pseudomonadati</taxon>
        <taxon>Pseudomonadota</taxon>
        <taxon>Gammaproteobacteria</taxon>
        <taxon>Candidatus Competibacteraceae</taxon>
        <taxon>Plasticicumulans</taxon>
    </lineage>
</organism>
<evidence type="ECO:0000313" key="2">
    <source>
        <dbReference type="EMBL" id="PWV61016.1"/>
    </source>
</evidence>
<protein>
    <submittedName>
        <fullName evidence="2">Metallopeptidase family M24</fullName>
    </submittedName>
</protein>
<evidence type="ECO:0000259" key="1">
    <source>
        <dbReference type="Pfam" id="PF00557"/>
    </source>
</evidence>
<proteinExistence type="predicted"/>
<dbReference type="EMBL" id="QGTJ01000006">
    <property type="protein sequence ID" value="PWV61016.1"/>
    <property type="molecule type" value="Genomic_DNA"/>
</dbReference>
<dbReference type="RefSeq" id="WP_110018696.1">
    <property type="nucleotide sequence ID" value="NZ_QGTJ01000006.1"/>
</dbReference>
<feature type="domain" description="Peptidase M24" evidence="1">
    <location>
        <begin position="23"/>
        <end position="224"/>
    </location>
</feature>
<evidence type="ECO:0000313" key="3">
    <source>
        <dbReference type="Proteomes" id="UP000246569"/>
    </source>
</evidence>
<sequence>MSAVLSQQAELEAVGPHFDTEKMMFVRALTREAIQQIAAAVRPGMIEEDAVDMAKDLLADKGMLRGWHDVYVRFGRNTTKTFGAPSEPGVVLGDDDIFLIDIGPTWQQWEGDGGDTFTTGSNAELARCARDARDIFHETRRHWLATQASGRALYAFAVAAAEQRGWTLNMDLSGHRIADFPHAAIHHGPLAEVEFTPARQLWVLEIHIRNAAGTFGAFYEDMLLEDAYFE</sequence>
<dbReference type="Proteomes" id="UP000246569">
    <property type="component" value="Unassembled WGS sequence"/>
</dbReference>
<comment type="caution">
    <text evidence="2">The sequence shown here is derived from an EMBL/GenBank/DDBJ whole genome shotgun (WGS) entry which is preliminary data.</text>
</comment>
<accession>A0A317MUB6</accession>
<dbReference type="InterPro" id="IPR036005">
    <property type="entry name" value="Creatinase/aminopeptidase-like"/>
</dbReference>
<name>A0A317MUB6_9GAMM</name>